<dbReference type="Gene3D" id="3.30.300.10">
    <property type="match status" value="3"/>
</dbReference>
<comment type="caution">
    <text evidence="16">The sequence shown here is derived from an EMBL/GenBank/DDBJ whole genome shotgun (WGS) entry which is preliminary data.</text>
</comment>
<dbReference type="Pfam" id="PF00438">
    <property type="entry name" value="S-AdoMet_synt_N"/>
    <property type="match status" value="1"/>
</dbReference>
<organism evidence="16">
    <name type="scientific">Ignavibacterium album</name>
    <dbReference type="NCBI Taxonomy" id="591197"/>
    <lineage>
        <taxon>Bacteria</taxon>
        <taxon>Pseudomonadati</taxon>
        <taxon>Ignavibacteriota</taxon>
        <taxon>Ignavibacteria</taxon>
        <taxon>Ignavibacteriales</taxon>
        <taxon>Ignavibacteriaceae</taxon>
        <taxon>Ignavibacterium</taxon>
    </lineage>
</organism>
<dbReference type="InterPro" id="IPR022628">
    <property type="entry name" value="S-AdoMet_synt_N"/>
</dbReference>
<dbReference type="FunFam" id="3.30.300.10:FF:000004">
    <property type="entry name" value="S-adenosylmethionine synthase"/>
    <property type="match status" value="1"/>
</dbReference>
<dbReference type="EC" id="2.5.1.6" evidence="10"/>
<comment type="cofactor">
    <cofactor evidence="10">
        <name>K(+)</name>
        <dbReference type="ChEBI" id="CHEBI:29103"/>
    </cofactor>
    <text evidence="10">Binds 1 potassium ion per subunit.</text>
</comment>
<comment type="pathway">
    <text evidence="1 10">Amino-acid biosynthesis; S-adenosyl-L-methionine biosynthesis; S-adenosyl-L-methionine from L-methionine: step 1/1.</text>
</comment>
<evidence type="ECO:0000259" key="13">
    <source>
        <dbReference type="Pfam" id="PF00438"/>
    </source>
</evidence>
<evidence type="ECO:0000256" key="4">
    <source>
        <dbReference type="ARBA" id="ARBA00022679"/>
    </source>
</evidence>
<protein>
    <recommendedName>
        <fullName evidence="10">S-adenosylmethionine synthase</fullName>
        <shortName evidence="10">AdoMet synthase</shortName>
        <ecNumber evidence="10">2.5.1.6</ecNumber>
    </recommendedName>
    <alternativeName>
        <fullName evidence="10">MAT</fullName>
    </alternativeName>
    <alternativeName>
        <fullName evidence="10">Methionine adenosyltransferase</fullName>
    </alternativeName>
</protein>
<evidence type="ECO:0000256" key="9">
    <source>
        <dbReference type="ARBA" id="ARBA00022958"/>
    </source>
</evidence>
<dbReference type="PIRSF" id="PIRSF000497">
    <property type="entry name" value="MAT"/>
    <property type="match status" value="1"/>
</dbReference>
<feature type="binding site" description="in other chain" evidence="10">
    <location>
        <begin position="227"/>
        <end position="228"/>
    </location>
    <ligand>
        <name>ATP</name>
        <dbReference type="ChEBI" id="CHEBI:30616"/>
        <note>ligand shared between two neighboring subunits</note>
    </ligand>
</feature>
<dbReference type="NCBIfam" id="TIGR01034">
    <property type="entry name" value="metK"/>
    <property type="match status" value="1"/>
</dbReference>
<feature type="region of interest" description="Flexible loop" evidence="10">
    <location>
        <begin position="98"/>
        <end position="108"/>
    </location>
</feature>
<dbReference type="GO" id="GO:0006556">
    <property type="term" value="P:S-adenosylmethionine biosynthetic process"/>
    <property type="evidence" value="ECO:0007669"/>
    <property type="project" value="UniProtKB-UniRule"/>
</dbReference>
<feature type="binding site" evidence="10">
    <location>
        <position position="236"/>
    </location>
    <ligand>
        <name>ATP</name>
        <dbReference type="ChEBI" id="CHEBI:30616"/>
        <note>ligand shared between two neighboring subunits</note>
    </ligand>
</feature>
<sequence length="380" mass="41750">MSFFFTSESVSEGHPDKVCDAISDGVLDAIIKEDPNARVACETFVTTGLVLVGGEITTKAYVEIPEVVRATIKKIGYTSAEYKFDAESCSVLNAIHSQSPDIAMGVDKGGAGDQGLMFGYACDQTPELMPMPIMFAHKLVKRLAEIRKSFDGFMPYLRPDAKSQVTIEYDNEWKPVRVDTVVVSTQHDPDVTQERIRQDVIEEVVKKVIPAEMLDDKTKYFVNPTGRFEIGGPHGDSGLTGRKIIVDTYGGWAPHGGGAFSGKDPSKVDRSATYAARHIAKNVVAAGLAKECLVQVAYAIGVAEPVSIFVNTKGTGVIPDNEIAKMISKEVDLTPKGIIERLKLRRPIYQKTSSYGHFGRTEEEFTWEKLDLVNVFKKYA</sequence>
<dbReference type="InterPro" id="IPR022629">
    <property type="entry name" value="S-AdoMet_synt_central"/>
</dbReference>
<evidence type="ECO:0000256" key="11">
    <source>
        <dbReference type="RuleBase" id="RU000542"/>
    </source>
</evidence>
<dbReference type="InterPro" id="IPR002133">
    <property type="entry name" value="S-AdoMet_synthetase"/>
</dbReference>
<comment type="function">
    <text evidence="10">Catalyzes the formation of S-adenosylmethionine (AdoMet) from methionine and ATP. The overall synthetic reaction is composed of two sequential steps, AdoMet formation and the subsequent tripolyphosphate hydrolysis which occurs prior to release of AdoMet from the enzyme.</text>
</comment>
<evidence type="ECO:0000256" key="7">
    <source>
        <dbReference type="ARBA" id="ARBA00022840"/>
    </source>
</evidence>
<feature type="binding site" description="in other chain" evidence="10">
    <location>
        <position position="55"/>
    </location>
    <ligand>
        <name>L-methionine</name>
        <dbReference type="ChEBI" id="CHEBI:57844"/>
        <note>ligand shared between two neighboring subunits</note>
    </ligand>
</feature>
<keyword evidence="6 10" id="KW-0547">Nucleotide-binding</keyword>
<feature type="binding site" description="in other chain" evidence="10">
    <location>
        <position position="267"/>
    </location>
    <ligand>
        <name>L-methionine</name>
        <dbReference type="ChEBI" id="CHEBI:57844"/>
        <note>ligand shared between two neighboring subunits</note>
    </ligand>
</feature>
<dbReference type="AlphaFoldDB" id="A0A7V2ZHR1"/>
<gene>
    <name evidence="10" type="primary">metK</name>
    <name evidence="16" type="ORF">ENS31_01165</name>
</gene>
<evidence type="ECO:0000256" key="3">
    <source>
        <dbReference type="ARBA" id="ARBA00022563"/>
    </source>
</evidence>
<keyword evidence="10" id="KW-0963">Cytoplasm</keyword>
<evidence type="ECO:0000256" key="12">
    <source>
        <dbReference type="RuleBase" id="RU004462"/>
    </source>
</evidence>
<evidence type="ECO:0000256" key="1">
    <source>
        <dbReference type="ARBA" id="ARBA00005224"/>
    </source>
</evidence>
<proteinExistence type="inferred from homology"/>
<dbReference type="GO" id="GO:0005737">
    <property type="term" value="C:cytoplasm"/>
    <property type="evidence" value="ECO:0007669"/>
    <property type="project" value="UniProtKB-SubCell"/>
</dbReference>
<reference evidence="16" key="1">
    <citation type="journal article" date="2020" name="mSystems">
        <title>Genome- and Community-Level Interaction Insights into Carbon Utilization and Element Cycling Functions of Hydrothermarchaeota in Hydrothermal Sediment.</title>
        <authorList>
            <person name="Zhou Z."/>
            <person name="Liu Y."/>
            <person name="Xu W."/>
            <person name="Pan J."/>
            <person name="Luo Z.H."/>
            <person name="Li M."/>
        </authorList>
    </citation>
    <scope>NUCLEOTIDE SEQUENCE [LARGE SCALE GENOMIC DNA]</scope>
    <source>
        <strain evidence="16">SpSt-479</strain>
    </source>
</reference>
<evidence type="ECO:0000313" key="16">
    <source>
        <dbReference type="EMBL" id="HFI90120.1"/>
    </source>
</evidence>
<feature type="binding site" evidence="10">
    <location>
        <position position="16"/>
    </location>
    <ligand>
        <name>Mg(2+)</name>
        <dbReference type="ChEBI" id="CHEBI:18420"/>
    </ligand>
</feature>
<feature type="binding site" description="in other chain" evidence="10">
    <location>
        <position position="98"/>
    </location>
    <ligand>
        <name>L-methionine</name>
        <dbReference type="ChEBI" id="CHEBI:57844"/>
        <note>ligand shared between two neighboring subunits</note>
    </ligand>
</feature>
<keyword evidence="7 10" id="KW-0067">ATP-binding</keyword>
<dbReference type="RefSeq" id="WP_304144074.1">
    <property type="nucleotide sequence ID" value="NZ_JAOAIE010000035.1"/>
</dbReference>
<feature type="binding site" evidence="10">
    <location>
        <position position="42"/>
    </location>
    <ligand>
        <name>K(+)</name>
        <dbReference type="ChEBI" id="CHEBI:29103"/>
    </ligand>
</feature>
<evidence type="ECO:0000256" key="8">
    <source>
        <dbReference type="ARBA" id="ARBA00022842"/>
    </source>
</evidence>
<dbReference type="GO" id="GO:0004478">
    <property type="term" value="F:methionine adenosyltransferase activity"/>
    <property type="evidence" value="ECO:0007669"/>
    <property type="project" value="UniProtKB-UniRule"/>
</dbReference>
<dbReference type="PANTHER" id="PTHR11964">
    <property type="entry name" value="S-ADENOSYLMETHIONINE SYNTHETASE"/>
    <property type="match status" value="1"/>
</dbReference>
<evidence type="ECO:0000256" key="10">
    <source>
        <dbReference type="HAMAP-Rule" id="MF_00086"/>
    </source>
</evidence>
<dbReference type="FunFam" id="3.30.300.10:FF:000003">
    <property type="entry name" value="S-adenosylmethionine synthase"/>
    <property type="match status" value="1"/>
</dbReference>
<dbReference type="GO" id="GO:0006730">
    <property type="term" value="P:one-carbon metabolic process"/>
    <property type="evidence" value="ECO:0007669"/>
    <property type="project" value="UniProtKB-KW"/>
</dbReference>
<feature type="binding site" evidence="10">
    <location>
        <position position="236"/>
    </location>
    <ligand>
        <name>L-methionine</name>
        <dbReference type="ChEBI" id="CHEBI:57844"/>
        <note>ligand shared between two neighboring subunits</note>
    </ligand>
</feature>
<dbReference type="Pfam" id="PF02773">
    <property type="entry name" value="S-AdoMet_synt_C"/>
    <property type="match status" value="1"/>
</dbReference>
<dbReference type="CDD" id="cd18079">
    <property type="entry name" value="S-AdoMet_synt"/>
    <property type="match status" value="1"/>
</dbReference>
<feature type="binding site" description="in other chain" evidence="10">
    <location>
        <begin position="160"/>
        <end position="162"/>
    </location>
    <ligand>
        <name>ATP</name>
        <dbReference type="ChEBI" id="CHEBI:30616"/>
        <note>ligand shared between two neighboring subunits</note>
    </ligand>
</feature>
<accession>A0A7V2ZHR1</accession>
<dbReference type="InterPro" id="IPR022636">
    <property type="entry name" value="S-AdoMet_synthetase_sfam"/>
</dbReference>
<evidence type="ECO:0000256" key="5">
    <source>
        <dbReference type="ARBA" id="ARBA00022723"/>
    </source>
</evidence>
<dbReference type="EMBL" id="DSUJ01000002">
    <property type="protein sequence ID" value="HFI90120.1"/>
    <property type="molecule type" value="Genomic_DNA"/>
</dbReference>
<dbReference type="Pfam" id="PF02772">
    <property type="entry name" value="S-AdoMet_synt_M"/>
    <property type="match status" value="1"/>
</dbReference>
<comment type="catalytic activity">
    <reaction evidence="10">
        <text>L-methionine + ATP + H2O = S-adenosyl-L-methionine + phosphate + diphosphate</text>
        <dbReference type="Rhea" id="RHEA:21080"/>
        <dbReference type="ChEBI" id="CHEBI:15377"/>
        <dbReference type="ChEBI" id="CHEBI:30616"/>
        <dbReference type="ChEBI" id="CHEBI:33019"/>
        <dbReference type="ChEBI" id="CHEBI:43474"/>
        <dbReference type="ChEBI" id="CHEBI:57844"/>
        <dbReference type="ChEBI" id="CHEBI:59789"/>
        <dbReference type="EC" id="2.5.1.6"/>
    </reaction>
</comment>
<comment type="subcellular location">
    <subcellularLocation>
        <location evidence="10 11">Cytoplasm</location>
    </subcellularLocation>
</comment>
<evidence type="ECO:0000259" key="14">
    <source>
        <dbReference type="Pfam" id="PF02772"/>
    </source>
</evidence>
<keyword evidence="4 10" id="KW-0808">Transferase</keyword>
<comment type="cofactor">
    <cofactor evidence="10">
        <name>Mg(2+)</name>
        <dbReference type="ChEBI" id="CHEBI:18420"/>
    </cofactor>
    <text evidence="10">Binds 2 divalent ions per subunit.</text>
</comment>
<feature type="domain" description="S-adenosylmethionine synthetase C-terminal" evidence="15">
    <location>
        <begin position="230"/>
        <end position="369"/>
    </location>
</feature>
<feature type="binding site" evidence="10">
    <location>
        <position position="259"/>
    </location>
    <ligand>
        <name>ATP</name>
        <dbReference type="ChEBI" id="CHEBI:30616"/>
        <note>ligand shared between two neighboring subunits</note>
    </ligand>
</feature>
<keyword evidence="5 10" id="KW-0479">Metal-binding</keyword>
<keyword evidence="3 10" id="KW-0554">One-carbon metabolism</keyword>
<dbReference type="InterPro" id="IPR022630">
    <property type="entry name" value="S-AdoMet_synt_C"/>
</dbReference>
<comment type="similarity">
    <text evidence="2 10 12">Belongs to the AdoMet synthase family.</text>
</comment>
<keyword evidence="9 10" id="KW-0630">Potassium</keyword>
<name>A0A7V2ZHR1_9BACT</name>
<dbReference type="HAMAP" id="MF_00086">
    <property type="entry name" value="S_AdoMet_synth1"/>
    <property type="match status" value="1"/>
</dbReference>
<evidence type="ECO:0000256" key="2">
    <source>
        <dbReference type="ARBA" id="ARBA00009685"/>
    </source>
</evidence>
<dbReference type="PROSITE" id="PS00377">
    <property type="entry name" value="ADOMET_SYNTHASE_2"/>
    <property type="match status" value="1"/>
</dbReference>
<dbReference type="PROSITE" id="PS00376">
    <property type="entry name" value="ADOMET_SYNTHASE_1"/>
    <property type="match status" value="1"/>
</dbReference>
<feature type="domain" description="S-adenosylmethionine synthetase N-terminal" evidence="13">
    <location>
        <begin position="3"/>
        <end position="100"/>
    </location>
</feature>
<feature type="domain" description="S-adenosylmethionine synthetase central" evidence="14">
    <location>
        <begin position="109"/>
        <end position="228"/>
    </location>
</feature>
<dbReference type="GO" id="GO:0005524">
    <property type="term" value="F:ATP binding"/>
    <property type="evidence" value="ECO:0007669"/>
    <property type="project" value="UniProtKB-UniRule"/>
</dbReference>
<feature type="binding site" evidence="10">
    <location>
        <position position="263"/>
    </location>
    <ligand>
        <name>ATP</name>
        <dbReference type="ChEBI" id="CHEBI:30616"/>
        <note>ligand shared between two neighboring subunits</note>
    </ligand>
</feature>
<dbReference type="InterPro" id="IPR022631">
    <property type="entry name" value="ADOMET_SYNTHASE_CS"/>
</dbReference>
<evidence type="ECO:0000256" key="6">
    <source>
        <dbReference type="ARBA" id="ARBA00022741"/>
    </source>
</evidence>
<comment type="subunit">
    <text evidence="10">Homotetramer; dimer of dimers.</text>
</comment>
<dbReference type="SUPFAM" id="SSF55973">
    <property type="entry name" value="S-adenosylmethionine synthetase"/>
    <property type="match status" value="3"/>
</dbReference>
<evidence type="ECO:0000259" key="15">
    <source>
        <dbReference type="Pfam" id="PF02773"/>
    </source>
</evidence>
<dbReference type="UniPathway" id="UPA00315">
    <property type="reaction ID" value="UER00080"/>
</dbReference>
<feature type="binding site" description="in other chain" evidence="10">
    <location>
        <begin position="242"/>
        <end position="243"/>
    </location>
    <ligand>
        <name>ATP</name>
        <dbReference type="ChEBI" id="CHEBI:30616"/>
        <note>ligand shared between two neighboring subunits</note>
    </ligand>
</feature>
<keyword evidence="8 10" id="KW-0460">Magnesium</keyword>
<feature type="binding site" description="in other chain" evidence="10">
    <location>
        <position position="14"/>
    </location>
    <ligand>
        <name>ATP</name>
        <dbReference type="ChEBI" id="CHEBI:30616"/>
        <note>ligand shared between two neighboring subunits</note>
    </ligand>
</feature>
<dbReference type="GO" id="GO:0000287">
    <property type="term" value="F:magnesium ion binding"/>
    <property type="evidence" value="ECO:0007669"/>
    <property type="project" value="UniProtKB-UniRule"/>
</dbReference>